<accession>A0A3B1APV7</accession>
<reference evidence="3" key="1">
    <citation type="submission" date="2018-06" db="EMBL/GenBank/DDBJ databases">
        <authorList>
            <person name="Zhirakovskaya E."/>
        </authorList>
    </citation>
    <scope>NUCLEOTIDE SEQUENCE</scope>
</reference>
<dbReference type="SUPFAM" id="SSF56317">
    <property type="entry name" value="Carbon-nitrogen hydrolase"/>
    <property type="match status" value="1"/>
</dbReference>
<evidence type="ECO:0000313" key="3">
    <source>
        <dbReference type="EMBL" id="VAW94706.1"/>
    </source>
</evidence>
<dbReference type="CDD" id="cd07572">
    <property type="entry name" value="nit"/>
    <property type="match status" value="1"/>
</dbReference>
<evidence type="ECO:0000259" key="2">
    <source>
        <dbReference type="PROSITE" id="PS50263"/>
    </source>
</evidence>
<dbReference type="PROSITE" id="PS50263">
    <property type="entry name" value="CN_HYDROLASE"/>
    <property type="match status" value="1"/>
</dbReference>
<dbReference type="InterPro" id="IPR003010">
    <property type="entry name" value="C-N_Hydrolase"/>
</dbReference>
<dbReference type="Gene3D" id="3.60.110.10">
    <property type="entry name" value="Carbon-nitrogen hydrolase"/>
    <property type="match status" value="1"/>
</dbReference>
<protein>
    <submittedName>
        <fullName evidence="3">FIG003879: Uncharacterized subgroup of the nitrilase superfamily</fullName>
    </submittedName>
</protein>
<gene>
    <name evidence="3" type="ORF">MNBD_GAMMA21-3033</name>
</gene>
<dbReference type="InterPro" id="IPR036526">
    <property type="entry name" value="C-N_Hydrolase_sf"/>
</dbReference>
<name>A0A3B1APV7_9ZZZZ</name>
<dbReference type="Pfam" id="PF00795">
    <property type="entry name" value="CN_hydrolase"/>
    <property type="match status" value="1"/>
</dbReference>
<proteinExistence type="predicted"/>
<keyword evidence="1" id="KW-0378">Hydrolase</keyword>
<sequence length="277" mass="30669">MNCIAAIQMASGSNVQGNLTEAARLMEGAVNAGAKLIILPENFSHMGMQEEDKIKLAETIGEGPVQEFIAEQARKNQVWIVAGTLPIKSDDSARVYASCLVFNDKGELVSRYDKYHLFDVQLTETQENYLESKTIKAGNELVWFDSPLGRIGVAICYDVRFPELFRKLMEHNIDIFVIPSAFTATTGAAHWESLVRSRAIENLSYVVAANQGGYHVNGRETHGDSMIVDPWGNILDRLVRGSGFVLADIDLKQIQSIRANFPALSHRRITIGNKNDG</sequence>
<organism evidence="3">
    <name type="scientific">hydrothermal vent metagenome</name>
    <dbReference type="NCBI Taxonomy" id="652676"/>
    <lineage>
        <taxon>unclassified sequences</taxon>
        <taxon>metagenomes</taxon>
        <taxon>ecological metagenomes</taxon>
    </lineage>
</organism>
<dbReference type="EMBL" id="UOFR01000029">
    <property type="protein sequence ID" value="VAW94706.1"/>
    <property type="molecule type" value="Genomic_DNA"/>
</dbReference>
<feature type="domain" description="CN hydrolase" evidence="2">
    <location>
        <begin position="1"/>
        <end position="251"/>
    </location>
</feature>
<dbReference type="GO" id="GO:0016811">
    <property type="term" value="F:hydrolase activity, acting on carbon-nitrogen (but not peptide) bonds, in linear amides"/>
    <property type="evidence" value="ECO:0007669"/>
    <property type="project" value="InterPro"/>
</dbReference>
<dbReference type="AlphaFoldDB" id="A0A3B1APV7"/>
<dbReference type="InterPro" id="IPR045254">
    <property type="entry name" value="Nit1/2_C-N_Hydrolase"/>
</dbReference>
<dbReference type="PANTHER" id="PTHR23088:SF27">
    <property type="entry name" value="DEAMINATED GLUTATHIONE AMIDASE"/>
    <property type="match status" value="1"/>
</dbReference>
<dbReference type="PANTHER" id="PTHR23088">
    <property type="entry name" value="NITRILASE-RELATED"/>
    <property type="match status" value="1"/>
</dbReference>
<evidence type="ECO:0000256" key="1">
    <source>
        <dbReference type="ARBA" id="ARBA00022801"/>
    </source>
</evidence>